<dbReference type="Gene3D" id="3.40.50.970">
    <property type="match status" value="1"/>
</dbReference>
<dbReference type="GO" id="GO:0008661">
    <property type="term" value="F:1-deoxy-D-xylulose-5-phosphate synthase activity"/>
    <property type="evidence" value="ECO:0007669"/>
    <property type="project" value="UniProtKB-EC"/>
</dbReference>
<dbReference type="SMART" id="SM00861">
    <property type="entry name" value="Transket_pyr"/>
    <property type="match status" value="1"/>
</dbReference>
<evidence type="ECO:0000313" key="5">
    <source>
        <dbReference type="EMBL" id="KPQ41966.1"/>
    </source>
</evidence>
<dbReference type="FunFam" id="3.40.50.970:FF:000129">
    <property type="entry name" value="Transketolase"/>
    <property type="match status" value="1"/>
</dbReference>
<dbReference type="InterPro" id="IPR005475">
    <property type="entry name" value="Transketolase-like_Pyr-bd"/>
</dbReference>
<dbReference type="EMBL" id="LKCM01000281">
    <property type="protein sequence ID" value="KPQ41966.1"/>
    <property type="molecule type" value="Genomic_DNA"/>
</dbReference>
<comment type="caution">
    <text evidence="5">The sequence shown here is derived from an EMBL/GenBank/DDBJ whole genome shotgun (WGS) entry which is preliminary data.</text>
</comment>
<dbReference type="EC" id="2.2.1.7" evidence="5"/>
<dbReference type="SUPFAM" id="SSF52518">
    <property type="entry name" value="Thiamin diphosphate-binding fold (THDP-binding)"/>
    <property type="match status" value="1"/>
</dbReference>
<keyword evidence="5" id="KW-0808">Transferase</keyword>
<dbReference type="InterPro" id="IPR033248">
    <property type="entry name" value="Transketolase_C"/>
</dbReference>
<dbReference type="InterPro" id="IPR029061">
    <property type="entry name" value="THDP-binding"/>
</dbReference>
<dbReference type="InterPro" id="IPR009014">
    <property type="entry name" value="Transketo_C/PFOR_II"/>
</dbReference>
<comment type="cofactor">
    <cofactor evidence="1">
        <name>thiamine diphosphate</name>
        <dbReference type="ChEBI" id="CHEBI:58937"/>
    </cofactor>
</comment>
<dbReference type="Pfam" id="PF02780">
    <property type="entry name" value="Transketolase_C"/>
    <property type="match status" value="1"/>
</dbReference>
<dbReference type="PANTHER" id="PTHR43825:SF1">
    <property type="entry name" value="TRANSKETOLASE-LIKE PYRIMIDINE-BINDING DOMAIN-CONTAINING PROTEIN"/>
    <property type="match status" value="1"/>
</dbReference>
<dbReference type="Pfam" id="PF02779">
    <property type="entry name" value="Transket_pyr"/>
    <property type="match status" value="1"/>
</dbReference>
<keyword evidence="3" id="KW-0786">Thiamine pyrophosphate</keyword>
<evidence type="ECO:0000256" key="2">
    <source>
        <dbReference type="ARBA" id="ARBA00007131"/>
    </source>
</evidence>
<reference evidence="5 6" key="1">
    <citation type="submission" date="2015-09" db="EMBL/GenBank/DDBJ databases">
        <title>A metagenomics-based metabolic model of nitrate-dependent anaerobic oxidation of methane by Methanoperedens-like archaea.</title>
        <authorList>
            <person name="Arshad A."/>
            <person name="Speth D.R."/>
            <person name="De Graaf R.M."/>
            <person name="Op Den Camp H.J."/>
            <person name="Jetten M.S."/>
            <person name="Welte C.U."/>
        </authorList>
    </citation>
    <scope>NUCLEOTIDE SEQUENCE [LARGE SCALE GENOMIC DNA]</scope>
</reference>
<organism evidence="5 6">
    <name type="scientific">Candidatus Methanoperedens nitratireducens</name>
    <dbReference type="NCBI Taxonomy" id="1392998"/>
    <lineage>
        <taxon>Archaea</taxon>
        <taxon>Methanobacteriati</taxon>
        <taxon>Methanobacteriota</taxon>
        <taxon>Stenosarchaea group</taxon>
        <taxon>Methanomicrobia</taxon>
        <taxon>Methanosarcinales</taxon>
        <taxon>ANME-2 cluster</taxon>
        <taxon>Candidatus Methanoperedentaceae</taxon>
        <taxon>Candidatus Methanoperedens</taxon>
    </lineage>
</organism>
<dbReference type="PATRIC" id="fig|1719120.3.peg.3789"/>
<proteinExistence type="inferred from homology"/>
<dbReference type="CDD" id="cd07033">
    <property type="entry name" value="TPP_PYR_DXS_TK_like"/>
    <property type="match status" value="1"/>
</dbReference>
<dbReference type="InterPro" id="IPR051157">
    <property type="entry name" value="PDH/Transketolase"/>
</dbReference>
<evidence type="ECO:0000256" key="3">
    <source>
        <dbReference type="ARBA" id="ARBA00023052"/>
    </source>
</evidence>
<sequence length="313" mass="34401">MRNAYISALYDIAKRNKQVMSLNADIGAIVFDKFKSDFPDRFVNVGVAEQNMIGIAAGLASCGKIPFTYTITPFITARTYEQIRVDVCLQNSNVKIVGVGAGLVYSTLGPTHHAIEDIAIMKTLPNMKIVSPADPIESKMATYAIAEIKGPVYFRIGTAGEPKIYDENYEFTFGKGVELKHGDDVTLIATGSIVYDTLMAAKELELKGISTRVINIHTIKPLDKDIILKAARETGAIITIEEHNLEGGVGSSIASVILEESESQIKFKRIGLNDIFCSYYGTHQELKTHSGIAKEDIIREVINLIKLKDKQVK</sequence>
<dbReference type="AlphaFoldDB" id="A0A0P8CGZ8"/>
<dbReference type="GO" id="GO:0006082">
    <property type="term" value="P:organic acid metabolic process"/>
    <property type="evidence" value="ECO:0007669"/>
    <property type="project" value="UniProtKB-ARBA"/>
</dbReference>
<accession>A0A0P8CGZ8</accession>
<evidence type="ECO:0000313" key="6">
    <source>
        <dbReference type="Proteomes" id="UP000050360"/>
    </source>
</evidence>
<feature type="domain" description="Transketolase-like pyrimidine-binding" evidence="4">
    <location>
        <begin position="1"/>
        <end position="163"/>
    </location>
</feature>
<protein>
    <submittedName>
        <fullName evidence="5">1-deoxy-D-xylulose-5-phosphate synthase</fullName>
        <ecNumber evidence="5">2.2.1.7</ecNumber>
    </submittedName>
</protein>
<evidence type="ECO:0000256" key="1">
    <source>
        <dbReference type="ARBA" id="ARBA00001964"/>
    </source>
</evidence>
<dbReference type="PANTHER" id="PTHR43825">
    <property type="entry name" value="PYRUVATE DEHYDROGENASE E1 COMPONENT"/>
    <property type="match status" value="1"/>
</dbReference>
<dbReference type="GO" id="GO:0044272">
    <property type="term" value="P:sulfur compound biosynthetic process"/>
    <property type="evidence" value="ECO:0007669"/>
    <property type="project" value="UniProtKB-ARBA"/>
</dbReference>
<comment type="similarity">
    <text evidence="2">Belongs to the transketolase family.</text>
</comment>
<evidence type="ECO:0000259" key="4">
    <source>
        <dbReference type="SMART" id="SM00861"/>
    </source>
</evidence>
<dbReference type="Gene3D" id="3.40.50.920">
    <property type="match status" value="1"/>
</dbReference>
<gene>
    <name evidence="5" type="primary">dxs_3</name>
    <name evidence="5" type="ORF">MPEBLZ_03492</name>
</gene>
<dbReference type="SUPFAM" id="SSF52922">
    <property type="entry name" value="TK C-terminal domain-like"/>
    <property type="match status" value="1"/>
</dbReference>
<dbReference type="Proteomes" id="UP000050360">
    <property type="component" value="Unassembled WGS sequence"/>
</dbReference>
<name>A0A0P8CGZ8_9EURY</name>